<dbReference type="EMBL" id="OBQI01000001">
    <property type="protein sequence ID" value="SOC46756.1"/>
    <property type="molecule type" value="Genomic_DNA"/>
</dbReference>
<feature type="transmembrane region" description="Helical" evidence="1">
    <location>
        <begin position="107"/>
        <end position="125"/>
    </location>
</feature>
<feature type="transmembrane region" description="Helical" evidence="1">
    <location>
        <begin position="58"/>
        <end position="74"/>
    </location>
</feature>
<dbReference type="AlphaFoldDB" id="A0A285V176"/>
<feature type="transmembrane region" description="Helical" evidence="1">
    <location>
        <begin position="81"/>
        <end position="101"/>
    </location>
</feature>
<evidence type="ECO:0000313" key="3">
    <source>
        <dbReference type="Proteomes" id="UP000219435"/>
    </source>
</evidence>
<keyword evidence="1" id="KW-0812">Transmembrane</keyword>
<proteinExistence type="predicted"/>
<keyword evidence="1" id="KW-1133">Transmembrane helix</keyword>
<dbReference type="Proteomes" id="UP000219435">
    <property type="component" value="Unassembled WGS sequence"/>
</dbReference>
<sequence>MADATTTTAARRAHPAHSALVGLASLGVLLQGVWAGLFMGGSDDYGTWASVHQHGGEATVLLAFLATVAAFVWLRGNRPVLIGTTLLFVLLVIELLLGMAIDGTRTAVVVHVPLAMLLLALAVWLPTAARRA</sequence>
<evidence type="ECO:0000256" key="1">
    <source>
        <dbReference type="SAM" id="Phobius"/>
    </source>
</evidence>
<keyword evidence="1" id="KW-0472">Membrane</keyword>
<dbReference type="RefSeq" id="WP_097193374.1">
    <property type="nucleotide sequence ID" value="NZ_OBQI01000001.1"/>
</dbReference>
<protein>
    <submittedName>
        <fullName evidence="2">Uncharacterized protein</fullName>
    </submittedName>
</protein>
<evidence type="ECO:0000313" key="2">
    <source>
        <dbReference type="EMBL" id="SOC46756.1"/>
    </source>
</evidence>
<gene>
    <name evidence="2" type="ORF">SAMN05660748_0432</name>
</gene>
<feature type="transmembrane region" description="Helical" evidence="1">
    <location>
        <begin position="20"/>
        <end position="38"/>
    </location>
</feature>
<keyword evidence="3" id="KW-1185">Reference proteome</keyword>
<name>A0A285V176_9ACTN</name>
<organism evidence="2 3">
    <name type="scientific">Blastococcus aggregatus</name>
    <dbReference type="NCBI Taxonomy" id="38502"/>
    <lineage>
        <taxon>Bacteria</taxon>
        <taxon>Bacillati</taxon>
        <taxon>Actinomycetota</taxon>
        <taxon>Actinomycetes</taxon>
        <taxon>Geodermatophilales</taxon>
        <taxon>Geodermatophilaceae</taxon>
        <taxon>Blastococcus</taxon>
    </lineage>
</organism>
<reference evidence="3" key="1">
    <citation type="submission" date="2017-08" db="EMBL/GenBank/DDBJ databases">
        <authorList>
            <person name="Varghese N."/>
            <person name="Submissions S."/>
        </authorList>
    </citation>
    <scope>NUCLEOTIDE SEQUENCE [LARGE SCALE GENOMIC DNA]</scope>
    <source>
        <strain evidence="3">DSM 4725</strain>
    </source>
</reference>
<accession>A0A285V176</accession>